<evidence type="ECO:0000259" key="2">
    <source>
        <dbReference type="Pfam" id="PF06877"/>
    </source>
</evidence>
<evidence type="ECO:0000313" key="4">
    <source>
        <dbReference type="Proteomes" id="UP000534294"/>
    </source>
</evidence>
<protein>
    <recommendedName>
        <fullName evidence="5">DUF695 domain-containing protein</fullName>
    </recommendedName>
</protein>
<comment type="caution">
    <text evidence="3">The sequence shown here is derived from an EMBL/GenBank/DDBJ whole genome shotgun (WGS) entry which is preliminary data.</text>
</comment>
<dbReference type="EMBL" id="JACHIF010000001">
    <property type="protein sequence ID" value="MBB5036519.1"/>
    <property type="molecule type" value="Genomic_DNA"/>
</dbReference>
<dbReference type="Proteomes" id="UP000534294">
    <property type="component" value="Unassembled WGS sequence"/>
</dbReference>
<reference evidence="3 4" key="1">
    <citation type="submission" date="2020-08" db="EMBL/GenBank/DDBJ databases">
        <title>Genomic Encyclopedia of Type Strains, Phase IV (KMG-IV): sequencing the most valuable type-strain genomes for metagenomic binning, comparative biology and taxonomic classification.</title>
        <authorList>
            <person name="Goeker M."/>
        </authorList>
    </citation>
    <scope>NUCLEOTIDE SEQUENCE [LARGE SCALE GENOMIC DNA]</scope>
    <source>
        <strain evidence="3 4">DSM 12251</strain>
    </source>
</reference>
<evidence type="ECO:0000259" key="1">
    <source>
        <dbReference type="Pfam" id="PF05117"/>
    </source>
</evidence>
<dbReference type="RefSeq" id="WP_184205459.1">
    <property type="nucleotide sequence ID" value="NZ_JACHIF010000001.1"/>
</dbReference>
<feature type="domain" description="Regulator of ribonuclease activity B" evidence="2">
    <location>
        <begin position="146"/>
        <end position="205"/>
    </location>
</feature>
<dbReference type="SUPFAM" id="SSF89946">
    <property type="entry name" value="Hypothetical protein VC0424"/>
    <property type="match status" value="1"/>
</dbReference>
<sequence>MSEQWQFYPCSMGDNQAFIFFDEGIEKIIDQQAPSKLVRIALTYQDPYPTGLPKKIEFEAVSSIEDCLTQFVGLVNDWFVGRVTVSGYRYFYIYTSRSESDWADFSALVTEQTGYEFVPSFRSDPTHEGYWQELYPTEDDRQVIKDLQVIEVLEKHGDDGSVPRKVDHWIYFTDPCAAALFKTWLETSRFKSEPDLSTMDDEGGLVCQSLSSWHD</sequence>
<dbReference type="InterPro" id="IPR036701">
    <property type="entry name" value="RraB-like_sf"/>
</dbReference>
<evidence type="ECO:0000313" key="3">
    <source>
        <dbReference type="EMBL" id="MBB5036519.1"/>
    </source>
</evidence>
<feature type="domain" description="DUF695" evidence="1">
    <location>
        <begin position="4"/>
        <end position="135"/>
    </location>
</feature>
<name>A0A7W7YI32_9BACT</name>
<keyword evidence="4" id="KW-1185">Reference proteome</keyword>
<dbReference type="InterPro" id="IPR016097">
    <property type="entry name" value="DUF695"/>
</dbReference>
<proteinExistence type="predicted"/>
<gene>
    <name evidence="3" type="ORF">HNQ64_000753</name>
</gene>
<accession>A0A7W7YI32</accession>
<dbReference type="AlphaFoldDB" id="A0A7W7YI32"/>
<organism evidence="3 4">
    <name type="scientific">Prosthecobacter dejongeii</name>
    <dbReference type="NCBI Taxonomy" id="48465"/>
    <lineage>
        <taxon>Bacteria</taxon>
        <taxon>Pseudomonadati</taxon>
        <taxon>Verrucomicrobiota</taxon>
        <taxon>Verrucomicrobiia</taxon>
        <taxon>Verrucomicrobiales</taxon>
        <taxon>Verrucomicrobiaceae</taxon>
        <taxon>Prosthecobacter</taxon>
    </lineage>
</organism>
<evidence type="ECO:0008006" key="5">
    <source>
        <dbReference type="Google" id="ProtNLM"/>
    </source>
</evidence>
<dbReference type="Pfam" id="PF05117">
    <property type="entry name" value="DUF695"/>
    <property type="match status" value="1"/>
</dbReference>
<dbReference type="Pfam" id="PF06877">
    <property type="entry name" value="RraB"/>
    <property type="match status" value="1"/>
</dbReference>
<dbReference type="Gene3D" id="3.30.70.970">
    <property type="entry name" value="RraB-like"/>
    <property type="match status" value="1"/>
</dbReference>
<dbReference type="InterPro" id="IPR009671">
    <property type="entry name" value="RraB_dom"/>
</dbReference>